<dbReference type="EMBL" id="JAPMOS010000058">
    <property type="protein sequence ID" value="KAJ4456895.1"/>
    <property type="molecule type" value="Genomic_DNA"/>
</dbReference>
<accession>A0ABQ8UC88</accession>
<sequence>MGRGQDEDEGHDRVVRSASCRSCMGRGQDAMVMATMAGQKRFMPVLVGISMGRGQDERTRAMLAGQKRFMPVLHGPGAG</sequence>
<dbReference type="Proteomes" id="UP001141327">
    <property type="component" value="Unassembled WGS sequence"/>
</dbReference>
<evidence type="ECO:0000313" key="1">
    <source>
        <dbReference type="EMBL" id="KAJ4456895.1"/>
    </source>
</evidence>
<name>A0ABQ8UC88_9EUKA</name>
<keyword evidence="2" id="KW-1185">Reference proteome</keyword>
<comment type="caution">
    <text evidence="1">The sequence shown here is derived from an EMBL/GenBank/DDBJ whole genome shotgun (WGS) entry which is preliminary data.</text>
</comment>
<reference evidence="1" key="1">
    <citation type="journal article" date="2022" name="bioRxiv">
        <title>Genomics of Preaxostyla Flagellates Illuminates Evolutionary Transitions and the Path Towards Mitochondrial Loss.</title>
        <authorList>
            <person name="Novak L.V.F."/>
            <person name="Treitli S.C."/>
            <person name="Pyrih J."/>
            <person name="Halakuc P."/>
            <person name="Pipaliya S.V."/>
            <person name="Vacek V."/>
            <person name="Brzon O."/>
            <person name="Soukal P."/>
            <person name="Eme L."/>
            <person name="Dacks J.B."/>
            <person name="Karnkowska A."/>
            <person name="Elias M."/>
            <person name="Hampl V."/>
        </authorList>
    </citation>
    <scope>NUCLEOTIDE SEQUENCE</scope>
    <source>
        <strain evidence="1">RCP-MX</strain>
    </source>
</reference>
<proteinExistence type="predicted"/>
<evidence type="ECO:0000313" key="2">
    <source>
        <dbReference type="Proteomes" id="UP001141327"/>
    </source>
</evidence>
<organism evidence="1 2">
    <name type="scientific">Paratrimastix pyriformis</name>
    <dbReference type="NCBI Taxonomy" id="342808"/>
    <lineage>
        <taxon>Eukaryota</taxon>
        <taxon>Metamonada</taxon>
        <taxon>Preaxostyla</taxon>
        <taxon>Paratrimastigidae</taxon>
        <taxon>Paratrimastix</taxon>
    </lineage>
</organism>
<protein>
    <submittedName>
        <fullName evidence="1">Uncharacterized protein</fullName>
    </submittedName>
</protein>
<gene>
    <name evidence="1" type="ORF">PAPYR_7708</name>
</gene>